<dbReference type="CDD" id="cd07205">
    <property type="entry name" value="Pat_PNPLA6_PNPLA7_NTE1_like"/>
    <property type="match status" value="1"/>
</dbReference>
<dbReference type="InterPro" id="IPR050301">
    <property type="entry name" value="NTE"/>
</dbReference>
<dbReference type="InterPro" id="IPR043864">
    <property type="entry name" value="Omp85-like_dom"/>
</dbReference>
<dbReference type="AlphaFoldDB" id="A0A2A4GG27"/>
<dbReference type="GO" id="GO:0016787">
    <property type="term" value="F:hydrolase activity"/>
    <property type="evidence" value="ECO:0007669"/>
    <property type="project" value="UniProtKB-UniRule"/>
</dbReference>
<protein>
    <recommendedName>
        <fullName evidence="5">PNPLA domain-containing protein</fullName>
    </recommendedName>
</protein>
<evidence type="ECO:0000259" key="5">
    <source>
        <dbReference type="PROSITE" id="PS51635"/>
    </source>
</evidence>
<comment type="caution">
    <text evidence="6">The sequence shown here is derived from an EMBL/GenBank/DDBJ whole genome shotgun (WGS) entry which is preliminary data.</text>
</comment>
<dbReference type="Pfam" id="PF01734">
    <property type="entry name" value="Patatin"/>
    <property type="match status" value="1"/>
</dbReference>
<feature type="short sequence motif" description="GXSXG" evidence="4">
    <location>
        <begin position="108"/>
        <end position="112"/>
    </location>
</feature>
<feature type="active site" description="Nucleophile" evidence="4">
    <location>
        <position position="110"/>
    </location>
</feature>
<keyword evidence="2 4" id="KW-0442">Lipid degradation</keyword>
<sequence>MRPKIGSCRLFSKPYVSILITQVFWFHPVETNSLILREPIHYAIMKRLQVFLFLSLLSLVGYAQPKDLGQKKPKVALVLSGGGAKGLAHIPTLQLLDSLGIVPDLVVGTSMGSIVGGLYSMGYSGDSIAQISRGINWSKLFKNDIPWHYISMEEKSEYKRYLVDLDWVKGRPVLKSALINDQKLRELIGLLTYPAFEVNDFDKLPIPFRAVTTDIVNGKEIVIKEGALGNALRASMSIPTVFSPVPYENTLLVDGGVLNNFPVDIAKAMGADIIIGSDVGGGMLPKEKLDDMTNLIFQTGMINSNLKNPANRELCDVLIDHVPHLTYENSDFTSSDEIYAQGIPAANAMRPQLAQLAQNLKGYRQREVTLPINRDTLVLDTVIFKNISKTNLELVKARVGVSSGDKVSLEDMVESMEKTIGTNLFNQITAEPYIKDDSGYGLIVNVYEKSPHQIKSALHYDNYRGIGLILNYTGRNVLGHSSRLLGTLDIAEQPSIRLQFQKIFGKNKKWWTRTELLNRSLEQNIYRDGALIKGMDYDFFQLFDEINLSLDPYSSYVGLGINFERNGFTNPDVGDPNNFLDFERYRSKNLELYSHFQYNTLDHVFFAKKGGFAHLTLARSIYNDIDVRLIEDPNDDINGQLSDFTRISLDAQYRFPWNDKISGIVGAQAGFVFLDHTGNEYVDFKEFGQFVRYPLGGHMPNTNRKGFAFAGLQEGELNASQLVGLQLGIQLNLFENLYFTPHYNLASVGFGDFDAFKDDMFNPKGNWKDTLDTSDIQSFGLTGSYDSILGPITLDVTWTNHLVAEFYLGIGLQLNRSN</sequence>
<organism evidence="6 7">
    <name type="scientific">Sediminicola luteus</name>
    <dbReference type="NCBI Taxonomy" id="319238"/>
    <lineage>
        <taxon>Bacteria</taxon>
        <taxon>Pseudomonadati</taxon>
        <taxon>Bacteroidota</taxon>
        <taxon>Flavobacteriia</taxon>
        <taxon>Flavobacteriales</taxon>
        <taxon>Flavobacteriaceae</taxon>
        <taxon>Sediminicola</taxon>
    </lineage>
</organism>
<keyword evidence="7" id="KW-1185">Reference proteome</keyword>
<gene>
    <name evidence="6" type="ORF">B7P33_05160</name>
</gene>
<dbReference type="EMBL" id="NBWU01000001">
    <property type="protein sequence ID" value="PCE66682.1"/>
    <property type="molecule type" value="Genomic_DNA"/>
</dbReference>
<dbReference type="Gene3D" id="2.40.160.50">
    <property type="entry name" value="membrane protein fhac: a member of the omp85/tpsb transporter family"/>
    <property type="match status" value="1"/>
</dbReference>
<dbReference type="SUPFAM" id="SSF52151">
    <property type="entry name" value="FabD/lysophospholipase-like"/>
    <property type="match status" value="1"/>
</dbReference>
<dbReference type="Gene3D" id="3.40.1090.10">
    <property type="entry name" value="Cytosolic phospholipase A2 catalytic domain"/>
    <property type="match status" value="2"/>
</dbReference>
<dbReference type="PROSITE" id="PS51635">
    <property type="entry name" value="PNPLA"/>
    <property type="match status" value="1"/>
</dbReference>
<feature type="short sequence motif" description="GXGXXG" evidence="4">
    <location>
        <begin position="81"/>
        <end position="86"/>
    </location>
</feature>
<keyword evidence="3 4" id="KW-0443">Lipid metabolism</keyword>
<accession>A0A2A4GG27</accession>
<feature type="short sequence motif" description="DGA/G" evidence="4">
    <location>
        <begin position="254"/>
        <end position="256"/>
    </location>
</feature>
<proteinExistence type="predicted"/>
<feature type="domain" description="PNPLA" evidence="5">
    <location>
        <begin position="77"/>
        <end position="267"/>
    </location>
</feature>
<dbReference type="InterPro" id="IPR016035">
    <property type="entry name" value="Acyl_Trfase/lysoPLipase"/>
</dbReference>
<evidence type="ECO:0000256" key="2">
    <source>
        <dbReference type="ARBA" id="ARBA00022963"/>
    </source>
</evidence>
<evidence type="ECO:0000313" key="7">
    <source>
        <dbReference type="Proteomes" id="UP000219559"/>
    </source>
</evidence>
<name>A0A2A4GG27_9FLAO</name>
<reference evidence="6 7" key="1">
    <citation type="submission" date="2017-04" db="EMBL/GenBank/DDBJ databases">
        <title>A new member of the family Flavobacteriaceae isolated from ascidians.</title>
        <authorList>
            <person name="Chen L."/>
        </authorList>
    </citation>
    <scope>NUCLEOTIDE SEQUENCE [LARGE SCALE GENOMIC DNA]</scope>
    <source>
        <strain evidence="6 7">HQA918</strain>
    </source>
</reference>
<evidence type="ECO:0000256" key="4">
    <source>
        <dbReference type="PROSITE-ProRule" id="PRU01161"/>
    </source>
</evidence>
<feature type="active site" description="Proton acceptor" evidence="4">
    <location>
        <position position="254"/>
    </location>
</feature>
<dbReference type="OrthoDB" id="9770965at2"/>
<dbReference type="Pfam" id="PF19143">
    <property type="entry name" value="Omp85_2"/>
    <property type="match status" value="1"/>
</dbReference>
<dbReference type="InterPro" id="IPR002641">
    <property type="entry name" value="PNPLA_dom"/>
</dbReference>
<dbReference type="Proteomes" id="UP000219559">
    <property type="component" value="Unassembled WGS sequence"/>
</dbReference>
<dbReference type="PANTHER" id="PTHR14226:SF29">
    <property type="entry name" value="NEUROPATHY TARGET ESTERASE SWS"/>
    <property type="match status" value="1"/>
</dbReference>
<evidence type="ECO:0000256" key="1">
    <source>
        <dbReference type="ARBA" id="ARBA00022801"/>
    </source>
</evidence>
<evidence type="ECO:0000256" key="3">
    <source>
        <dbReference type="ARBA" id="ARBA00023098"/>
    </source>
</evidence>
<dbReference type="GO" id="GO:0016042">
    <property type="term" value="P:lipid catabolic process"/>
    <property type="evidence" value="ECO:0007669"/>
    <property type="project" value="UniProtKB-UniRule"/>
</dbReference>
<keyword evidence="1 4" id="KW-0378">Hydrolase</keyword>
<dbReference type="PANTHER" id="PTHR14226">
    <property type="entry name" value="NEUROPATHY TARGET ESTERASE/SWISS CHEESE D.MELANOGASTER"/>
    <property type="match status" value="1"/>
</dbReference>
<evidence type="ECO:0000313" key="6">
    <source>
        <dbReference type="EMBL" id="PCE66682.1"/>
    </source>
</evidence>